<feature type="transmembrane region" description="Helical" evidence="9">
    <location>
        <begin position="92"/>
        <end position="119"/>
    </location>
</feature>
<dbReference type="InterPro" id="IPR000276">
    <property type="entry name" value="GPCR_Rhodpsn"/>
</dbReference>
<evidence type="ECO:0000256" key="5">
    <source>
        <dbReference type="ARBA" id="ARBA00023136"/>
    </source>
</evidence>
<feature type="transmembrane region" description="Helical" evidence="9">
    <location>
        <begin position="65"/>
        <end position="86"/>
    </location>
</feature>
<dbReference type="InterPro" id="IPR000355">
    <property type="entry name" value="Chemokine_rcpt"/>
</dbReference>
<dbReference type="GO" id="GO:0006955">
    <property type="term" value="P:immune response"/>
    <property type="evidence" value="ECO:0007669"/>
    <property type="project" value="TreeGrafter"/>
</dbReference>
<dbReference type="GeneID" id="65103288"/>
<evidence type="ECO:0000256" key="4">
    <source>
        <dbReference type="ARBA" id="ARBA00023040"/>
    </source>
</evidence>
<comment type="subcellular location">
    <subcellularLocation>
        <location evidence="1">Membrane</location>
        <topology evidence="1">Multi-pass membrane protein</topology>
    </subcellularLocation>
</comment>
<keyword evidence="3 9" id="KW-1133">Transmembrane helix</keyword>
<dbReference type="PANTHER" id="PTHR10489">
    <property type="entry name" value="CELL ADHESION MOLECULE"/>
    <property type="match status" value="1"/>
</dbReference>
<keyword evidence="7 8" id="KW-0807">Transducer</keyword>
<comment type="similarity">
    <text evidence="8">Belongs to the G-protein coupled receptor 1 family.</text>
</comment>
<keyword evidence="2 8" id="KW-0812">Transmembrane</keyword>
<dbReference type="Proteomes" id="UP000678193">
    <property type="component" value="Segment"/>
</dbReference>
<proteinExistence type="inferred from homology"/>
<dbReference type="PROSITE" id="PS50262">
    <property type="entry name" value="G_PROTEIN_RECEP_F1_2"/>
    <property type="match status" value="1"/>
</dbReference>
<evidence type="ECO:0000256" key="8">
    <source>
        <dbReference type="RuleBase" id="RU000688"/>
    </source>
</evidence>
<evidence type="ECO:0000259" key="10">
    <source>
        <dbReference type="PROSITE" id="PS50262"/>
    </source>
</evidence>
<sequence>MEDYDYSNESYEYEHMLCEKHDVRVFHSNFLPIIYFSAFLIGLIGNIAVVIVYGRKTALKTITDVCVLHLALSDIALLFTLPLRAIESAYQWVLGLFICKITSFIYAFNFTGGAFLLAYIALDRYYVIVKGKWLEAHLSWFVLLWGIAMMFSLPELIFPIVINIHDKLVCSSVYTVEHTQSVKAGLEACEIILRFLIPCVAFGICYGSVIYRLKRVIGFKKWRALCILIVLMTAFLITQLPYNIVKLYRICNVLYHFITDCSISKNLDHALQFTKSLALIHACLNPILYTCVGSSFRKRFLDRFERLMGKESEIVNLENTFEI</sequence>
<evidence type="ECO:0000256" key="1">
    <source>
        <dbReference type="ARBA" id="ARBA00004141"/>
    </source>
</evidence>
<keyword evidence="4 8" id="KW-0297">G-protein coupled receptor</keyword>
<evidence type="ECO:0000313" key="11">
    <source>
        <dbReference type="EMBL" id="QHR78480.1"/>
    </source>
</evidence>
<feature type="domain" description="G-protein coupled receptors family 1 profile" evidence="10">
    <location>
        <begin position="45"/>
        <end position="289"/>
    </location>
</feature>
<evidence type="ECO:0000256" key="3">
    <source>
        <dbReference type="ARBA" id="ARBA00022989"/>
    </source>
</evidence>
<evidence type="ECO:0000256" key="6">
    <source>
        <dbReference type="ARBA" id="ARBA00023170"/>
    </source>
</evidence>
<feature type="transmembrane region" description="Helical" evidence="9">
    <location>
        <begin position="140"/>
        <end position="162"/>
    </location>
</feature>
<organism evidence="11 12">
    <name type="scientific">Lymphocystis disease virus 4</name>
    <dbReference type="NCBI Taxonomy" id="2704413"/>
    <lineage>
        <taxon>Viruses</taxon>
        <taxon>Varidnaviria</taxon>
        <taxon>Bamfordvirae</taxon>
        <taxon>Nucleocytoviricota</taxon>
        <taxon>Megaviricetes</taxon>
        <taxon>Pimascovirales</taxon>
        <taxon>Pimascovirales incertae sedis</taxon>
        <taxon>Iridoviridae</taxon>
        <taxon>Alphairidovirinae</taxon>
        <taxon>Lymphocystivirus</taxon>
        <taxon>Lymphocystivirus micropogonias1</taxon>
    </lineage>
</organism>
<dbReference type="GO" id="GO:0019722">
    <property type="term" value="P:calcium-mediated signaling"/>
    <property type="evidence" value="ECO:0007669"/>
    <property type="project" value="TreeGrafter"/>
</dbReference>
<dbReference type="GO" id="GO:0060326">
    <property type="term" value="P:cell chemotaxis"/>
    <property type="evidence" value="ECO:0007669"/>
    <property type="project" value="TreeGrafter"/>
</dbReference>
<reference evidence="11" key="1">
    <citation type="journal article" date="2020" name="Arch. Virol.">
        <title>Complete genome sequence and analysis of a novel lymphocystivirus detected in whitemouth croaker (Micropogonias furnieri): lymphocystis disease virus 4.</title>
        <authorList>
            <person name="Doszpoly A."/>
            <person name="Kajan G.L."/>
            <person name="Puentes R."/>
            <person name="Perretta A."/>
        </authorList>
    </citation>
    <scope>NUCLEOTIDE SEQUENCE</scope>
    <source>
        <strain evidence="11">LCDV-WC</strain>
    </source>
</reference>
<dbReference type="Gene3D" id="1.20.1070.10">
    <property type="entry name" value="Rhodopsin 7-helix transmembrane proteins"/>
    <property type="match status" value="1"/>
</dbReference>
<accession>A0A6B9XI71</accession>
<dbReference type="PANTHER" id="PTHR10489:SF733">
    <property type="entry name" value="ATYPICAL CHEMOKINE RECEPTOR 4"/>
    <property type="match status" value="1"/>
</dbReference>
<dbReference type="InterPro" id="IPR017452">
    <property type="entry name" value="GPCR_Rhodpsn_7TM"/>
</dbReference>
<evidence type="ECO:0000313" key="12">
    <source>
        <dbReference type="Proteomes" id="UP000678193"/>
    </source>
</evidence>
<feature type="transmembrane region" description="Helical" evidence="9">
    <location>
        <begin position="191"/>
        <end position="210"/>
    </location>
</feature>
<dbReference type="GO" id="GO:0019957">
    <property type="term" value="F:C-C chemokine binding"/>
    <property type="evidence" value="ECO:0007669"/>
    <property type="project" value="TreeGrafter"/>
</dbReference>
<keyword evidence="5 9" id="KW-0472">Membrane</keyword>
<dbReference type="GO" id="GO:0016493">
    <property type="term" value="F:C-C chemokine receptor activity"/>
    <property type="evidence" value="ECO:0007669"/>
    <property type="project" value="TreeGrafter"/>
</dbReference>
<keyword evidence="6 8" id="KW-0675">Receptor</keyword>
<dbReference type="RefSeq" id="YP_010087955.1">
    <property type="nucleotide sequence ID" value="NC_055603.1"/>
</dbReference>
<feature type="transmembrane region" description="Helical" evidence="9">
    <location>
        <begin position="33"/>
        <end position="53"/>
    </location>
</feature>
<dbReference type="InterPro" id="IPR050119">
    <property type="entry name" value="CCR1-9-like"/>
</dbReference>
<dbReference type="PRINTS" id="PR00237">
    <property type="entry name" value="GPCRRHODOPSN"/>
</dbReference>
<dbReference type="KEGG" id="vg:65103288"/>
<feature type="transmembrane region" description="Helical" evidence="9">
    <location>
        <begin position="222"/>
        <end position="242"/>
    </location>
</feature>
<dbReference type="GO" id="GO:0007204">
    <property type="term" value="P:positive regulation of cytosolic calcium ion concentration"/>
    <property type="evidence" value="ECO:0007669"/>
    <property type="project" value="TreeGrafter"/>
</dbReference>
<dbReference type="Pfam" id="PF00001">
    <property type="entry name" value="7tm_1"/>
    <property type="match status" value="1"/>
</dbReference>
<protein>
    <recommendedName>
        <fullName evidence="10">G-protein coupled receptors family 1 profile domain-containing protein</fullName>
    </recommendedName>
</protein>
<dbReference type="PROSITE" id="PS00237">
    <property type="entry name" value="G_PROTEIN_RECEP_F1_1"/>
    <property type="match status" value="1"/>
</dbReference>
<dbReference type="SUPFAM" id="SSF81321">
    <property type="entry name" value="Family A G protein-coupled receptor-like"/>
    <property type="match status" value="1"/>
</dbReference>
<dbReference type="PRINTS" id="PR00657">
    <property type="entry name" value="CCCHEMOKINER"/>
</dbReference>
<dbReference type="GO" id="GO:0016020">
    <property type="term" value="C:membrane"/>
    <property type="evidence" value="ECO:0007669"/>
    <property type="project" value="UniProtKB-SubCell"/>
</dbReference>
<evidence type="ECO:0000256" key="7">
    <source>
        <dbReference type="ARBA" id="ARBA00023224"/>
    </source>
</evidence>
<name>A0A6B9XI71_9VIRU</name>
<dbReference type="EMBL" id="MN803438">
    <property type="protein sequence ID" value="QHR78480.1"/>
    <property type="molecule type" value="Genomic_DNA"/>
</dbReference>
<keyword evidence="12" id="KW-1185">Reference proteome</keyword>
<evidence type="ECO:0000256" key="2">
    <source>
        <dbReference type="ARBA" id="ARBA00022692"/>
    </source>
</evidence>
<evidence type="ECO:0000256" key="9">
    <source>
        <dbReference type="SAM" id="Phobius"/>
    </source>
</evidence>